<accession>A0ABP9N2T0</accession>
<dbReference type="EMBL" id="BAABHY010000001">
    <property type="protein sequence ID" value="GAA5106233.1"/>
    <property type="molecule type" value="Genomic_DNA"/>
</dbReference>
<reference evidence="3" key="1">
    <citation type="journal article" date="2019" name="Int. J. Syst. Evol. Microbiol.">
        <title>The Global Catalogue of Microorganisms (GCM) 10K type strain sequencing project: providing services to taxonomists for standard genome sequencing and annotation.</title>
        <authorList>
            <consortium name="The Broad Institute Genomics Platform"/>
            <consortium name="The Broad Institute Genome Sequencing Center for Infectious Disease"/>
            <person name="Wu L."/>
            <person name="Ma J."/>
        </authorList>
    </citation>
    <scope>NUCLEOTIDE SEQUENCE [LARGE SCALE GENOMIC DNA]</scope>
    <source>
        <strain evidence="3">JCM 18050</strain>
    </source>
</reference>
<dbReference type="InterPro" id="IPR046516">
    <property type="entry name" value="DUF6694"/>
</dbReference>
<keyword evidence="1" id="KW-0732">Signal</keyword>
<protein>
    <submittedName>
        <fullName evidence="2">Uncharacterized protein</fullName>
    </submittedName>
</protein>
<dbReference type="PROSITE" id="PS51257">
    <property type="entry name" value="PROKAR_LIPOPROTEIN"/>
    <property type="match status" value="1"/>
</dbReference>
<evidence type="ECO:0000256" key="1">
    <source>
        <dbReference type="SAM" id="SignalP"/>
    </source>
</evidence>
<evidence type="ECO:0000313" key="2">
    <source>
        <dbReference type="EMBL" id="GAA5106233.1"/>
    </source>
</evidence>
<feature type="chain" id="PRO_5046689544" evidence="1">
    <location>
        <begin position="20"/>
        <end position="97"/>
    </location>
</feature>
<dbReference type="Pfam" id="PF20404">
    <property type="entry name" value="DUF6694"/>
    <property type="match status" value="1"/>
</dbReference>
<comment type="caution">
    <text evidence="2">The sequence shown here is derived from an EMBL/GenBank/DDBJ whole genome shotgun (WGS) entry which is preliminary data.</text>
</comment>
<gene>
    <name evidence="2" type="ORF">GCM10023211_05770</name>
</gene>
<organism evidence="2 3">
    <name type="scientific">Orbus sasakiae</name>
    <dbReference type="NCBI Taxonomy" id="1078475"/>
    <lineage>
        <taxon>Bacteria</taxon>
        <taxon>Pseudomonadati</taxon>
        <taxon>Pseudomonadota</taxon>
        <taxon>Gammaproteobacteria</taxon>
        <taxon>Orbales</taxon>
        <taxon>Orbaceae</taxon>
        <taxon>Orbus</taxon>
    </lineage>
</organism>
<name>A0ABP9N2T0_9GAMM</name>
<dbReference type="Proteomes" id="UP001500171">
    <property type="component" value="Unassembled WGS sequence"/>
</dbReference>
<keyword evidence="3" id="KW-1185">Reference proteome</keyword>
<evidence type="ECO:0000313" key="3">
    <source>
        <dbReference type="Proteomes" id="UP001500171"/>
    </source>
</evidence>
<sequence>MFKKLLAVFLVSFVLVSCGDSAPKIDASSKTAFQTSLRDINSTLEGKDKDDFNRAIMKVGLAASFATDGEEGSIQKILQEKLGGKTAKEIIKEYGGE</sequence>
<feature type="signal peptide" evidence="1">
    <location>
        <begin position="1"/>
        <end position="19"/>
    </location>
</feature>
<proteinExistence type="predicted"/>
<dbReference type="RefSeq" id="WP_345488612.1">
    <property type="nucleotide sequence ID" value="NZ_BAABHY010000001.1"/>
</dbReference>